<sequence length="339" mass="35049">MKRIAVAAALSAAASILPLTPAMAGTDKAQAEAVEDTLEGAQYVAMGSSYAAGPLLPPAKPGAPARCGQSLNNYPTLLAERFGMVLIDRSCSGAKTDHVLGPWNEVPAQVASVTPETRLVTITIGGNDLSYVGNLFSATCAFNAKAVALSGAKPKSCAPVRIPTEADYARDEAQLNAIVQRIRDVAPQARVVFVQYLSPLPPAGSLCAATPVSEEHAAIIRAIGQRLAEMTDRVAIANGALVVEMNLASANHTPCDPEPWMIGAPQGYDGKQGLQWHLNKAGMQAAADGIAYWLIEAGVKPGEAVEPVAPEAPSDQPATTEEDAALPAATTVTPEDGAP</sequence>
<feature type="chain" id="PRO_5047478555" description="SGNH hydrolase-type esterase domain-containing protein" evidence="2">
    <location>
        <begin position="25"/>
        <end position="339"/>
    </location>
</feature>
<organism evidence="4 5">
    <name type="scientific">Novosphingobium indicum</name>
    <dbReference type="NCBI Taxonomy" id="462949"/>
    <lineage>
        <taxon>Bacteria</taxon>
        <taxon>Pseudomonadati</taxon>
        <taxon>Pseudomonadota</taxon>
        <taxon>Alphaproteobacteria</taxon>
        <taxon>Sphingomonadales</taxon>
        <taxon>Sphingomonadaceae</taxon>
        <taxon>Novosphingobium</taxon>
    </lineage>
</organism>
<feature type="domain" description="SGNH hydrolase-type esterase" evidence="3">
    <location>
        <begin position="45"/>
        <end position="285"/>
    </location>
</feature>
<dbReference type="Pfam" id="PF13472">
    <property type="entry name" value="Lipase_GDSL_2"/>
    <property type="match status" value="1"/>
</dbReference>
<accession>A0ABQ2JGL0</accession>
<evidence type="ECO:0000259" key="3">
    <source>
        <dbReference type="Pfam" id="PF13472"/>
    </source>
</evidence>
<keyword evidence="5" id="KW-1185">Reference proteome</keyword>
<proteinExistence type="predicted"/>
<name>A0ABQ2JGL0_9SPHN</name>
<dbReference type="InterPro" id="IPR037460">
    <property type="entry name" value="SEST-like"/>
</dbReference>
<dbReference type="Proteomes" id="UP000605099">
    <property type="component" value="Unassembled WGS sequence"/>
</dbReference>
<dbReference type="PANTHER" id="PTHR37981:SF1">
    <property type="entry name" value="SGNH HYDROLASE-TYPE ESTERASE DOMAIN-CONTAINING PROTEIN"/>
    <property type="match status" value="1"/>
</dbReference>
<dbReference type="PANTHER" id="PTHR37981">
    <property type="entry name" value="LIPASE 2"/>
    <property type="match status" value="1"/>
</dbReference>
<evidence type="ECO:0000313" key="5">
    <source>
        <dbReference type="Proteomes" id="UP000605099"/>
    </source>
</evidence>
<dbReference type="EMBL" id="BMLK01000004">
    <property type="protein sequence ID" value="GGN44997.1"/>
    <property type="molecule type" value="Genomic_DNA"/>
</dbReference>
<dbReference type="CDD" id="cd01823">
    <property type="entry name" value="SEST_like"/>
    <property type="match status" value="1"/>
</dbReference>
<evidence type="ECO:0000256" key="2">
    <source>
        <dbReference type="SAM" id="SignalP"/>
    </source>
</evidence>
<comment type="caution">
    <text evidence="4">The sequence shown here is derived from an EMBL/GenBank/DDBJ whole genome shotgun (WGS) entry which is preliminary data.</text>
</comment>
<feature type="region of interest" description="Disordered" evidence="1">
    <location>
        <begin position="304"/>
        <end position="339"/>
    </location>
</feature>
<feature type="signal peptide" evidence="2">
    <location>
        <begin position="1"/>
        <end position="24"/>
    </location>
</feature>
<gene>
    <name evidence="4" type="ORF">GCM10011349_10590</name>
</gene>
<reference evidence="5" key="1">
    <citation type="journal article" date="2019" name="Int. J. Syst. Evol. Microbiol.">
        <title>The Global Catalogue of Microorganisms (GCM) 10K type strain sequencing project: providing services to taxonomists for standard genome sequencing and annotation.</title>
        <authorList>
            <consortium name="The Broad Institute Genomics Platform"/>
            <consortium name="The Broad Institute Genome Sequencing Center for Infectious Disease"/>
            <person name="Wu L."/>
            <person name="Ma J."/>
        </authorList>
    </citation>
    <scope>NUCLEOTIDE SEQUENCE [LARGE SCALE GENOMIC DNA]</scope>
    <source>
        <strain evidence="5">CGMCC 1.6784</strain>
    </source>
</reference>
<protein>
    <recommendedName>
        <fullName evidence="3">SGNH hydrolase-type esterase domain-containing protein</fullName>
    </recommendedName>
</protein>
<dbReference type="Gene3D" id="3.40.50.1110">
    <property type="entry name" value="SGNH hydrolase"/>
    <property type="match status" value="1"/>
</dbReference>
<evidence type="ECO:0000256" key="1">
    <source>
        <dbReference type="SAM" id="MobiDB-lite"/>
    </source>
</evidence>
<evidence type="ECO:0000313" key="4">
    <source>
        <dbReference type="EMBL" id="GGN44997.1"/>
    </source>
</evidence>
<dbReference type="InterPro" id="IPR036514">
    <property type="entry name" value="SGNH_hydro_sf"/>
</dbReference>
<dbReference type="InterPro" id="IPR013830">
    <property type="entry name" value="SGNH_hydro"/>
</dbReference>
<keyword evidence="2" id="KW-0732">Signal</keyword>
<dbReference type="RefSeq" id="WP_188818652.1">
    <property type="nucleotide sequence ID" value="NZ_BMLK01000004.1"/>
</dbReference>
<dbReference type="SUPFAM" id="SSF52266">
    <property type="entry name" value="SGNH hydrolase"/>
    <property type="match status" value="1"/>
</dbReference>